<evidence type="ECO:0000313" key="1">
    <source>
        <dbReference type="EMBL" id="QDT20997.1"/>
    </source>
</evidence>
<dbReference type="RefSeq" id="WP_145184602.1">
    <property type="nucleotide sequence ID" value="NZ_CP036266.1"/>
</dbReference>
<dbReference type="OrthoDB" id="1821427at2"/>
<keyword evidence="2" id="KW-1185">Reference proteome</keyword>
<dbReference type="AlphaFoldDB" id="A0A517PNP3"/>
<reference evidence="1 2" key="1">
    <citation type="submission" date="2019-02" db="EMBL/GenBank/DDBJ databases">
        <title>Deep-cultivation of Planctomycetes and their phenomic and genomic characterization uncovers novel biology.</title>
        <authorList>
            <person name="Wiegand S."/>
            <person name="Jogler M."/>
            <person name="Boedeker C."/>
            <person name="Pinto D."/>
            <person name="Vollmers J."/>
            <person name="Rivas-Marin E."/>
            <person name="Kohn T."/>
            <person name="Peeters S.H."/>
            <person name="Heuer A."/>
            <person name="Rast P."/>
            <person name="Oberbeckmann S."/>
            <person name="Bunk B."/>
            <person name="Jeske O."/>
            <person name="Meyerdierks A."/>
            <person name="Storesund J.E."/>
            <person name="Kallscheuer N."/>
            <person name="Luecker S."/>
            <person name="Lage O.M."/>
            <person name="Pohl T."/>
            <person name="Merkel B.J."/>
            <person name="Hornburger P."/>
            <person name="Mueller R.-W."/>
            <person name="Bruemmer F."/>
            <person name="Labrenz M."/>
            <person name="Spormann A.M."/>
            <person name="Op den Camp H."/>
            <person name="Overmann J."/>
            <person name="Amann R."/>
            <person name="Jetten M.S.M."/>
            <person name="Mascher T."/>
            <person name="Medema M.H."/>
            <person name="Devos D.P."/>
            <person name="Kaster A.-K."/>
            <person name="Ovreas L."/>
            <person name="Rohde M."/>
            <person name="Galperin M.Y."/>
            <person name="Jogler C."/>
        </authorList>
    </citation>
    <scope>NUCLEOTIDE SEQUENCE [LARGE SCALE GENOMIC DNA]</scope>
    <source>
        <strain evidence="1 2">HG66A1</strain>
    </source>
</reference>
<evidence type="ECO:0000313" key="2">
    <source>
        <dbReference type="Proteomes" id="UP000320421"/>
    </source>
</evidence>
<dbReference type="EMBL" id="CP036266">
    <property type="protein sequence ID" value="QDT20997.1"/>
    <property type="molecule type" value="Genomic_DNA"/>
</dbReference>
<gene>
    <name evidence="1" type="ORF">HG66A1_27900</name>
</gene>
<proteinExistence type="predicted"/>
<organism evidence="1 2">
    <name type="scientific">Gimesia chilikensis</name>
    <dbReference type="NCBI Taxonomy" id="2605989"/>
    <lineage>
        <taxon>Bacteria</taxon>
        <taxon>Pseudomonadati</taxon>
        <taxon>Planctomycetota</taxon>
        <taxon>Planctomycetia</taxon>
        <taxon>Planctomycetales</taxon>
        <taxon>Planctomycetaceae</taxon>
        <taxon>Gimesia</taxon>
    </lineage>
</organism>
<dbReference type="Proteomes" id="UP000320421">
    <property type="component" value="Chromosome"/>
</dbReference>
<sequence length="106" mass="11998">MKISCYCGEMIFDSTDNLPQKGRLIPDQDWLAMFDALEVQVVERLAAGTLSFEAACMQMRELICSPVRGIWQCASCGKLYVDDLEGQLQCYVPANEETDQRILRGR</sequence>
<protein>
    <submittedName>
        <fullName evidence="1">Uncharacterized protein</fullName>
    </submittedName>
</protein>
<name>A0A517PNP3_9PLAN</name>
<accession>A0A517PNP3</accession>